<name>A0A6A5E7V5_PERFL</name>
<keyword evidence="2" id="KW-1185">Reference proteome</keyword>
<protein>
    <submittedName>
        <fullName evidence="1">Uncharacterized protein</fullName>
    </submittedName>
</protein>
<comment type="caution">
    <text evidence="1">The sequence shown here is derived from an EMBL/GenBank/DDBJ whole genome shotgun (WGS) entry which is preliminary data.</text>
</comment>
<dbReference type="Proteomes" id="UP000465112">
    <property type="component" value="Chromosome 20"/>
</dbReference>
<reference evidence="1 2" key="1">
    <citation type="submission" date="2019-06" db="EMBL/GenBank/DDBJ databases">
        <title>A chromosome-scale genome assembly of the European perch, Perca fluviatilis.</title>
        <authorList>
            <person name="Roques C."/>
            <person name="Zahm M."/>
            <person name="Cabau C."/>
            <person name="Klopp C."/>
            <person name="Bouchez O."/>
            <person name="Donnadieu C."/>
            <person name="Kuhl H."/>
            <person name="Gislard M."/>
            <person name="Guendouz S."/>
            <person name="Journot L."/>
            <person name="Haffray P."/>
            <person name="Bestin A."/>
            <person name="Morvezen R."/>
            <person name="Feron R."/>
            <person name="Wen M."/>
            <person name="Jouanno E."/>
            <person name="Herpin A."/>
            <person name="Schartl M."/>
            <person name="Postlethwait J."/>
            <person name="Schaerlinger B."/>
            <person name="Chardard D."/>
            <person name="Lecocq T."/>
            <person name="Poncet C."/>
            <person name="Jaffrelo L."/>
            <person name="Lampietro C."/>
            <person name="Guiguen Y."/>
        </authorList>
    </citation>
    <scope>NUCLEOTIDE SEQUENCE [LARGE SCALE GENOMIC DNA]</scope>
    <source>
        <tissue evidence="1">Blood</tissue>
    </source>
</reference>
<sequence>MSLPTLPSDERIQTLIEGGLTMTDGEAQKFRENEVDGETVHLGLTDSMLDHLFKDSFKKLAKFLQIVRQMQEPGHGEACSTQSNTQPNTAVGGGGSCTLHSEHWCH</sequence>
<evidence type="ECO:0000313" key="2">
    <source>
        <dbReference type="Proteomes" id="UP000465112"/>
    </source>
</evidence>
<dbReference type="EMBL" id="VHII01000020">
    <property type="protein sequence ID" value="KAF1374349.1"/>
    <property type="molecule type" value="Genomic_DNA"/>
</dbReference>
<dbReference type="AlphaFoldDB" id="A0A6A5E7V5"/>
<gene>
    <name evidence="1" type="ORF">PFLUV_G00228150</name>
</gene>
<proteinExistence type="predicted"/>
<organism evidence="1 2">
    <name type="scientific">Perca fluviatilis</name>
    <name type="common">European perch</name>
    <dbReference type="NCBI Taxonomy" id="8168"/>
    <lineage>
        <taxon>Eukaryota</taxon>
        <taxon>Metazoa</taxon>
        <taxon>Chordata</taxon>
        <taxon>Craniata</taxon>
        <taxon>Vertebrata</taxon>
        <taxon>Euteleostomi</taxon>
        <taxon>Actinopterygii</taxon>
        <taxon>Neopterygii</taxon>
        <taxon>Teleostei</taxon>
        <taxon>Neoteleostei</taxon>
        <taxon>Acanthomorphata</taxon>
        <taxon>Eupercaria</taxon>
        <taxon>Perciformes</taxon>
        <taxon>Percoidei</taxon>
        <taxon>Percidae</taxon>
        <taxon>Percinae</taxon>
        <taxon>Perca</taxon>
    </lineage>
</organism>
<evidence type="ECO:0000313" key="1">
    <source>
        <dbReference type="EMBL" id="KAF1374349.1"/>
    </source>
</evidence>
<accession>A0A6A5E7V5</accession>